<dbReference type="SUPFAM" id="SSF51161">
    <property type="entry name" value="Trimeric LpxA-like enzymes"/>
    <property type="match status" value="1"/>
</dbReference>
<dbReference type="PANTHER" id="PTHR23416">
    <property type="entry name" value="SIALIC ACID SYNTHASE-RELATED"/>
    <property type="match status" value="1"/>
</dbReference>
<dbReference type="Pfam" id="PF14602">
    <property type="entry name" value="Hexapep_2"/>
    <property type="match status" value="1"/>
</dbReference>
<evidence type="ECO:0000256" key="1">
    <source>
        <dbReference type="ARBA" id="ARBA00007274"/>
    </source>
</evidence>
<keyword evidence="2 3" id="KW-0808">Transferase</keyword>
<dbReference type="AlphaFoldDB" id="A0A645ACW1"/>
<gene>
    <name evidence="3" type="primary">dapH_29</name>
    <name evidence="3" type="ORF">SDC9_97280</name>
</gene>
<dbReference type="InterPro" id="IPR011004">
    <property type="entry name" value="Trimer_LpxA-like_sf"/>
</dbReference>
<dbReference type="GO" id="GO:0005829">
    <property type="term" value="C:cytosol"/>
    <property type="evidence" value="ECO:0007669"/>
    <property type="project" value="TreeGrafter"/>
</dbReference>
<protein>
    <submittedName>
        <fullName evidence="3">2,3,4,5-tetrahydropyridine-2,6-dicarboxylate N-acetyltransferase</fullName>
        <ecNumber evidence="3">2.3.1.89</ecNumber>
    </submittedName>
</protein>
<reference evidence="3" key="1">
    <citation type="submission" date="2019-08" db="EMBL/GenBank/DDBJ databases">
        <authorList>
            <person name="Kucharzyk K."/>
            <person name="Murdoch R.W."/>
            <person name="Higgins S."/>
            <person name="Loffler F."/>
        </authorList>
    </citation>
    <scope>NUCLEOTIDE SEQUENCE</scope>
</reference>
<dbReference type="PANTHER" id="PTHR23416:SF23">
    <property type="entry name" value="ACETYLTRANSFERASE C18B11.09C-RELATED"/>
    <property type="match status" value="1"/>
</dbReference>
<dbReference type="GO" id="GO:0047200">
    <property type="term" value="F:tetrahydrodipicolinate N-acetyltransferase activity"/>
    <property type="evidence" value="ECO:0007669"/>
    <property type="project" value="UniProtKB-EC"/>
</dbReference>
<accession>A0A645ACW1</accession>
<dbReference type="CDD" id="cd04647">
    <property type="entry name" value="LbH_MAT_like"/>
    <property type="match status" value="1"/>
</dbReference>
<dbReference type="Pfam" id="PF00132">
    <property type="entry name" value="Hexapep"/>
    <property type="match status" value="1"/>
</dbReference>
<comment type="similarity">
    <text evidence="1">Belongs to the transferase hexapeptide repeat family.</text>
</comment>
<dbReference type="InterPro" id="IPR018357">
    <property type="entry name" value="Hexapep_transf_CS"/>
</dbReference>
<dbReference type="EMBL" id="VSSQ01013012">
    <property type="protein sequence ID" value="MPM50538.1"/>
    <property type="molecule type" value="Genomic_DNA"/>
</dbReference>
<dbReference type="Gene3D" id="2.160.10.10">
    <property type="entry name" value="Hexapeptide repeat proteins"/>
    <property type="match status" value="1"/>
</dbReference>
<sequence>MNNILLTIKRNEKLKSLLIKTISSSHHPRPRWWVRNFVNPFVHKREKGSIVRRSSRMDVFPWKHFHLGKRSMIEDFAVINNGAGDVIIGDNTRVGIGTVIIGPVTIGNNVGIGQNAFISGFNHIYKPDEGIPEGRELQHRPVVIGDDSHIGANAVIVPGVQLGKWVIVGAGSVVTKDIDSYSLVVGNPAKVIKKYNKALLKWEKV</sequence>
<dbReference type="InterPro" id="IPR001451">
    <property type="entry name" value="Hexapep"/>
</dbReference>
<dbReference type="GO" id="GO:0008374">
    <property type="term" value="F:O-acyltransferase activity"/>
    <property type="evidence" value="ECO:0007669"/>
    <property type="project" value="TreeGrafter"/>
</dbReference>
<dbReference type="EC" id="2.3.1.89" evidence="3"/>
<name>A0A645ACW1_9ZZZZ</name>
<proteinExistence type="inferred from homology"/>
<organism evidence="3">
    <name type="scientific">bioreactor metagenome</name>
    <dbReference type="NCBI Taxonomy" id="1076179"/>
    <lineage>
        <taxon>unclassified sequences</taxon>
        <taxon>metagenomes</taxon>
        <taxon>ecological metagenomes</taxon>
    </lineage>
</organism>
<evidence type="ECO:0000256" key="2">
    <source>
        <dbReference type="ARBA" id="ARBA00022679"/>
    </source>
</evidence>
<evidence type="ECO:0000313" key="3">
    <source>
        <dbReference type="EMBL" id="MPM50538.1"/>
    </source>
</evidence>
<dbReference type="InterPro" id="IPR051159">
    <property type="entry name" value="Hexapeptide_acetyltransf"/>
</dbReference>
<keyword evidence="3" id="KW-0012">Acyltransferase</keyword>
<dbReference type="PROSITE" id="PS00101">
    <property type="entry name" value="HEXAPEP_TRANSFERASES"/>
    <property type="match status" value="1"/>
</dbReference>
<comment type="caution">
    <text evidence="3">The sequence shown here is derived from an EMBL/GenBank/DDBJ whole genome shotgun (WGS) entry which is preliminary data.</text>
</comment>